<dbReference type="Gene3D" id="1.10.1200.10">
    <property type="entry name" value="ACP-like"/>
    <property type="match status" value="1"/>
</dbReference>
<dbReference type="AlphaFoldDB" id="A0A840NAS8"/>
<protein>
    <submittedName>
        <fullName evidence="2">Acyl carrier protein</fullName>
    </submittedName>
</protein>
<comment type="caution">
    <text evidence="2">The sequence shown here is derived from an EMBL/GenBank/DDBJ whole genome shotgun (WGS) entry which is preliminary data.</text>
</comment>
<proteinExistence type="predicted"/>
<evidence type="ECO:0000313" key="3">
    <source>
        <dbReference type="Proteomes" id="UP000580474"/>
    </source>
</evidence>
<dbReference type="InterPro" id="IPR036736">
    <property type="entry name" value="ACP-like_sf"/>
</dbReference>
<evidence type="ECO:0000259" key="1">
    <source>
        <dbReference type="PROSITE" id="PS50075"/>
    </source>
</evidence>
<reference evidence="2 3" key="1">
    <citation type="submission" date="2020-08" db="EMBL/GenBank/DDBJ databases">
        <title>Sequencing the genomes of 1000 actinobacteria strains.</title>
        <authorList>
            <person name="Klenk H.-P."/>
        </authorList>
    </citation>
    <scope>NUCLEOTIDE SEQUENCE [LARGE SCALE GENOMIC DNA]</scope>
    <source>
        <strain evidence="2 3">DSM 45582</strain>
    </source>
</reference>
<dbReference type="Proteomes" id="UP000580474">
    <property type="component" value="Unassembled WGS sequence"/>
</dbReference>
<feature type="domain" description="Carrier" evidence="1">
    <location>
        <begin position="8"/>
        <end position="88"/>
    </location>
</feature>
<sequence>MPQNTTTPDRATTVTSVITELKAVLDYELPELTEQSKIFEELGLDSTGVFELMMRLEEALDIEFDTDSLEMGHFETVGTLTDFVLGESGS</sequence>
<evidence type="ECO:0000313" key="2">
    <source>
        <dbReference type="EMBL" id="MBB5067235.1"/>
    </source>
</evidence>
<dbReference type="Pfam" id="PF00550">
    <property type="entry name" value="PP-binding"/>
    <property type="match status" value="1"/>
</dbReference>
<keyword evidence="3" id="KW-1185">Reference proteome</keyword>
<dbReference type="InterPro" id="IPR009081">
    <property type="entry name" value="PP-bd_ACP"/>
</dbReference>
<organism evidence="2 3">
    <name type="scientific">Saccharopolyspora gloriosae</name>
    <dbReference type="NCBI Taxonomy" id="455344"/>
    <lineage>
        <taxon>Bacteria</taxon>
        <taxon>Bacillati</taxon>
        <taxon>Actinomycetota</taxon>
        <taxon>Actinomycetes</taxon>
        <taxon>Pseudonocardiales</taxon>
        <taxon>Pseudonocardiaceae</taxon>
        <taxon>Saccharopolyspora</taxon>
    </lineage>
</organism>
<dbReference type="EMBL" id="JACHIV010000001">
    <property type="protein sequence ID" value="MBB5067235.1"/>
    <property type="molecule type" value="Genomic_DNA"/>
</dbReference>
<dbReference type="PROSITE" id="PS50075">
    <property type="entry name" value="CARRIER"/>
    <property type="match status" value="1"/>
</dbReference>
<accession>A0A840NAS8</accession>
<name>A0A840NAS8_9PSEU</name>
<dbReference type="SUPFAM" id="SSF47336">
    <property type="entry name" value="ACP-like"/>
    <property type="match status" value="1"/>
</dbReference>
<gene>
    <name evidence="2" type="ORF">BJ969_000323</name>
</gene>
<dbReference type="RefSeq" id="WP_184476628.1">
    <property type="nucleotide sequence ID" value="NZ_JACHIV010000001.1"/>
</dbReference>